<evidence type="ECO:0000313" key="10">
    <source>
        <dbReference type="EMBL" id="AJQ93433.1"/>
    </source>
</evidence>
<name>A0A0C5VJ57_9GAMM</name>
<evidence type="ECO:0000256" key="5">
    <source>
        <dbReference type="ARBA" id="ARBA00022801"/>
    </source>
</evidence>
<dbReference type="GO" id="GO:0016813">
    <property type="term" value="F:hydrolase activity, acting on carbon-nitrogen (but not peptide) bonds, in linear amidines"/>
    <property type="evidence" value="ECO:0007669"/>
    <property type="project" value="InterPro"/>
</dbReference>
<dbReference type="PATRIC" id="fig|1445510.3.peg.1358"/>
<dbReference type="Gene3D" id="3.30.70.360">
    <property type="match status" value="1"/>
</dbReference>
<proteinExistence type="inferred from homology"/>
<evidence type="ECO:0000256" key="2">
    <source>
        <dbReference type="ARBA" id="ARBA00006153"/>
    </source>
</evidence>
<dbReference type="NCBIfam" id="TIGR01879">
    <property type="entry name" value="hydantase"/>
    <property type="match status" value="1"/>
</dbReference>
<comment type="cofactor">
    <cofactor evidence="7">
        <name>Zn(2+)</name>
        <dbReference type="ChEBI" id="CHEBI:29105"/>
    </cofactor>
    <text evidence="7">Binds 2 Zn(2+) ions per subunit.</text>
</comment>
<dbReference type="Pfam" id="PF07687">
    <property type="entry name" value="M20_dimer"/>
    <property type="match status" value="1"/>
</dbReference>
<evidence type="ECO:0000256" key="7">
    <source>
        <dbReference type="PIRSR" id="PIRSR001235-1"/>
    </source>
</evidence>
<evidence type="ECO:0000256" key="8">
    <source>
        <dbReference type="PIRSR" id="PIRSR001235-2"/>
    </source>
</evidence>
<protein>
    <submittedName>
        <fullName evidence="10">Acetylornithine deacetylase/Succinyl-diaminopimelate desuccinylase and related deacylase</fullName>
        <ecNumber evidence="10">3.5.1.87</ecNumber>
    </submittedName>
</protein>
<sequence length="416" mass="44981">MADWPELNQATALELARQVLQRCDILAGISQTAGIVDRRYLTPEHRRANDQVQQWMQQAGLNTWQDAAGNQWGRLASSNREARTLIIGSHLDTVPNAGKYDGIVGVLAPLALVAWLQQHQIALPFHLDIVGFGDEEGVRFGTTLLGSRALTGSWPEQWRELSDGELTLPQALEQFGSSFEAISQAAVDPQQLLGYFEFHIEQGPVLEGLDLPLGVVTAIAGARRFNIELCGMAGHAGTVPMELRQDALMGAAELMQVIESIARDTGIVATVGRISAAPGAVNVIPGRVELSLDIRSEDDQLRDQALADIEGAAQALCQRRGLEISWTQIHSAAAVQCDPQLTNLLASAIGEPAHRLPSGAGHDAMVMAQICPMAMLFMRCEKGISHHPAEAITESDLAEALMAMHRFLPQLAVLNK</sequence>
<dbReference type="NCBIfam" id="NF006775">
    <property type="entry name" value="PRK09290.2-5"/>
    <property type="match status" value="1"/>
</dbReference>
<dbReference type="SUPFAM" id="SSF55031">
    <property type="entry name" value="Bacterial exopeptidase dimerisation domain"/>
    <property type="match status" value="1"/>
</dbReference>
<gene>
    <name evidence="10" type="ORF">YC6258_01385</name>
</gene>
<evidence type="ECO:0000256" key="3">
    <source>
        <dbReference type="ARBA" id="ARBA00011738"/>
    </source>
</evidence>
<feature type="binding site" evidence="8">
    <location>
        <position position="295"/>
    </location>
    <ligand>
        <name>allantoate</name>
        <dbReference type="ChEBI" id="CHEBI:17536"/>
    </ligand>
</feature>
<dbReference type="RefSeq" id="WP_245627014.1">
    <property type="nucleotide sequence ID" value="NZ_CP007142.1"/>
</dbReference>
<evidence type="ECO:0000256" key="4">
    <source>
        <dbReference type="ARBA" id="ARBA00022723"/>
    </source>
</evidence>
<feature type="binding site" evidence="7">
    <location>
        <position position="90"/>
    </location>
    <ligand>
        <name>Zn(2+)</name>
        <dbReference type="ChEBI" id="CHEBI:29105"/>
        <label>1</label>
    </ligand>
</feature>
<evidence type="ECO:0000259" key="9">
    <source>
        <dbReference type="Pfam" id="PF07687"/>
    </source>
</evidence>
<dbReference type="PANTHER" id="PTHR32494">
    <property type="entry name" value="ALLANTOATE DEIMINASE-RELATED"/>
    <property type="match status" value="1"/>
</dbReference>
<dbReference type="PIRSF" id="PIRSF001235">
    <property type="entry name" value="Amidase_carbamoylase"/>
    <property type="match status" value="1"/>
</dbReference>
<dbReference type="HOGENOM" id="CLU_024588_6_1_6"/>
<dbReference type="PANTHER" id="PTHR32494:SF19">
    <property type="entry name" value="ALLANTOATE DEIMINASE-RELATED"/>
    <property type="match status" value="1"/>
</dbReference>
<feature type="binding site" evidence="7">
    <location>
        <position position="101"/>
    </location>
    <ligand>
        <name>Zn(2+)</name>
        <dbReference type="ChEBI" id="CHEBI:29105"/>
        <label>2</label>
    </ligand>
</feature>
<comment type="similarity">
    <text evidence="2">Belongs to the peptidase M20 family.</text>
</comment>
<feature type="binding site" evidence="7">
    <location>
        <position position="199"/>
    </location>
    <ligand>
        <name>Zn(2+)</name>
        <dbReference type="ChEBI" id="CHEBI:29105"/>
        <label>1</label>
    </ligand>
</feature>
<keyword evidence="5 10" id="KW-0378">Hydrolase</keyword>
<dbReference type="KEGG" id="gsn:YC6258_01385"/>
<feature type="binding site" evidence="7">
    <location>
        <position position="386"/>
    </location>
    <ligand>
        <name>Zn(2+)</name>
        <dbReference type="ChEBI" id="CHEBI:29105"/>
        <label>2</label>
    </ligand>
</feature>
<dbReference type="CDD" id="cd03884">
    <property type="entry name" value="M20_bAS"/>
    <property type="match status" value="1"/>
</dbReference>
<comment type="subunit">
    <text evidence="3">Homodimer.</text>
</comment>
<feature type="binding site" evidence="8">
    <location>
        <position position="282"/>
    </location>
    <ligand>
        <name>allantoate</name>
        <dbReference type="ChEBI" id="CHEBI:17536"/>
    </ligand>
</feature>
<feature type="binding site" evidence="7">
    <location>
        <position position="136"/>
    </location>
    <ligand>
        <name>Zn(2+)</name>
        <dbReference type="ChEBI" id="CHEBI:29105"/>
        <label>2</label>
    </ligand>
</feature>
<dbReference type="InterPro" id="IPR036264">
    <property type="entry name" value="Bact_exopeptidase_dim_dom"/>
</dbReference>
<dbReference type="Gene3D" id="3.40.630.10">
    <property type="entry name" value="Zn peptidases"/>
    <property type="match status" value="1"/>
</dbReference>
<evidence type="ECO:0000256" key="1">
    <source>
        <dbReference type="ARBA" id="ARBA00001936"/>
    </source>
</evidence>
<dbReference type="EMBL" id="CP007142">
    <property type="protein sequence ID" value="AJQ93433.1"/>
    <property type="molecule type" value="Genomic_DNA"/>
</dbReference>
<dbReference type="InterPro" id="IPR002933">
    <property type="entry name" value="Peptidase_M20"/>
</dbReference>
<dbReference type="STRING" id="1445510.YC6258_01385"/>
<comment type="cofactor">
    <cofactor evidence="1">
        <name>Mn(2+)</name>
        <dbReference type="ChEBI" id="CHEBI:29035"/>
    </cofactor>
</comment>
<organism evidence="10 11">
    <name type="scientific">Gynuella sunshinyii YC6258</name>
    <dbReference type="NCBI Taxonomy" id="1445510"/>
    <lineage>
        <taxon>Bacteria</taxon>
        <taxon>Pseudomonadati</taxon>
        <taxon>Pseudomonadota</taxon>
        <taxon>Gammaproteobacteria</taxon>
        <taxon>Oceanospirillales</taxon>
        <taxon>Saccharospirillaceae</taxon>
        <taxon>Gynuella</taxon>
    </lineage>
</organism>
<feature type="binding site" evidence="7">
    <location>
        <position position="101"/>
    </location>
    <ligand>
        <name>Zn(2+)</name>
        <dbReference type="ChEBI" id="CHEBI:29105"/>
        <label>1</label>
    </ligand>
</feature>
<dbReference type="AlphaFoldDB" id="A0A0C5VJ57"/>
<dbReference type="InterPro" id="IPR011650">
    <property type="entry name" value="Peptidase_M20_dimer"/>
</dbReference>
<dbReference type="EC" id="3.5.1.87" evidence="10"/>
<keyword evidence="6" id="KW-0464">Manganese</keyword>
<dbReference type="InterPro" id="IPR010158">
    <property type="entry name" value="Amidase_Cbmase"/>
</dbReference>
<evidence type="ECO:0000256" key="6">
    <source>
        <dbReference type="ARBA" id="ARBA00023211"/>
    </source>
</evidence>
<accession>A0A0C5VJ57</accession>
<feature type="domain" description="Peptidase M20 dimerisation" evidence="9">
    <location>
        <begin position="220"/>
        <end position="316"/>
    </location>
</feature>
<dbReference type="GO" id="GO:0050538">
    <property type="term" value="F:N-carbamoyl-L-amino-acid hydrolase activity"/>
    <property type="evidence" value="ECO:0007669"/>
    <property type="project" value="UniProtKB-EC"/>
</dbReference>
<dbReference type="GO" id="GO:0046872">
    <property type="term" value="F:metal ion binding"/>
    <property type="evidence" value="ECO:0007669"/>
    <property type="project" value="UniProtKB-KW"/>
</dbReference>
<dbReference type="Proteomes" id="UP000032266">
    <property type="component" value="Chromosome"/>
</dbReference>
<keyword evidence="7" id="KW-0862">Zinc</keyword>
<dbReference type="Pfam" id="PF01546">
    <property type="entry name" value="Peptidase_M20"/>
    <property type="match status" value="1"/>
</dbReference>
<dbReference type="SUPFAM" id="SSF53187">
    <property type="entry name" value="Zn-dependent exopeptidases"/>
    <property type="match status" value="1"/>
</dbReference>
<reference evidence="10 11" key="1">
    <citation type="submission" date="2014-01" db="EMBL/GenBank/DDBJ databases">
        <title>Full genme sequencing of cellulolytic bacterium Gynuella sunshinyii YC6258T gen. nov., sp. nov.</title>
        <authorList>
            <person name="Khan H."/>
            <person name="Chung E.J."/>
            <person name="Chung Y.R."/>
        </authorList>
    </citation>
    <scope>NUCLEOTIDE SEQUENCE [LARGE SCALE GENOMIC DNA]</scope>
    <source>
        <strain evidence="10 11">YC6258</strain>
    </source>
</reference>
<keyword evidence="4 7" id="KW-0479">Metal-binding</keyword>
<feature type="binding site" evidence="8">
    <location>
        <position position="224"/>
    </location>
    <ligand>
        <name>allantoate</name>
        <dbReference type="ChEBI" id="CHEBI:17536"/>
    </ligand>
</feature>
<keyword evidence="11" id="KW-1185">Reference proteome</keyword>
<evidence type="ECO:0000313" key="11">
    <source>
        <dbReference type="Proteomes" id="UP000032266"/>
    </source>
</evidence>